<feature type="region of interest" description="Disordered" evidence="1">
    <location>
        <begin position="324"/>
        <end position="348"/>
    </location>
</feature>
<dbReference type="AlphaFoldDB" id="A0ABD1YDM0"/>
<dbReference type="Pfam" id="PF03140">
    <property type="entry name" value="DUF247"/>
    <property type="match status" value="1"/>
</dbReference>
<name>A0ABD1YDM0_9MARC</name>
<comment type="caution">
    <text evidence="3">The sequence shown here is derived from an EMBL/GenBank/DDBJ whole genome shotgun (WGS) entry which is preliminary data.</text>
</comment>
<evidence type="ECO:0000256" key="1">
    <source>
        <dbReference type="SAM" id="MobiDB-lite"/>
    </source>
</evidence>
<evidence type="ECO:0000313" key="4">
    <source>
        <dbReference type="Proteomes" id="UP001605036"/>
    </source>
</evidence>
<dbReference type="Proteomes" id="UP001605036">
    <property type="component" value="Unassembled WGS sequence"/>
</dbReference>
<organism evidence="3 4">
    <name type="scientific">Riccia fluitans</name>
    <dbReference type="NCBI Taxonomy" id="41844"/>
    <lineage>
        <taxon>Eukaryota</taxon>
        <taxon>Viridiplantae</taxon>
        <taxon>Streptophyta</taxon>
        <taxon>Embryophyta</taxon>
        <taxon>Marchantiophyta</taxon>
        <taxon>Marchantiopsida</taxon>
        <taxon>Marchantiidae</taxon>
        <taxon>Marchantiales</taxon>
        <taxon>Ricciaceae</taxon>
        <taxon>Riccia</taxon>
    </lineage>
</organism>
<accession>A0ABD1YDM0</accession>
<dbReference type="InterPro" id="IPR004158">
    <property type="entry name" value="DUF247_pln"/>
</dbReference>
<sequence>MLLLQGKRSTGEKASFCSSFPAVGSFSLPDQVLDQLERISGFIRLAVHVSVSTVNKENMATPTNDPWVHKLNVDELQAEYKAKSSNSRRRNASVFRVPPYMRKLKPYCYEADVLPMGLYNRDFNKKSGSDQLKLEVLSAFLEHLKIDQDAWPTFCKELTRQPPNSDAPEVDYFYEGGLSLMTSESIQSVLVIDAFFIAGLFLWRVEPETESEGKWVADERPPFIRRIMEIFYRGSVNCNILAFDRDIFWLCESQIPLFLVKNVWERVAAETEIDTFGDTLRENLKQILTNSGLIFEDPTEELSTPYETCDHLLACLHRSVSKNPDVSEEKGEEDEETNETKEEDGEKKKEPWHFKSYIRILPVVRQLMKFAATTASTVGRVLVPNRSQYGVRATLPSATQLAKTGIRFRGAVTDFENVRFVKSFFHLTATLYLPAISVKDFTEKILLNMCMYESLNGKDEGVHEYLLLMDELIDAEEDVDLLMDGHEPVIDANSLGDNKRVADFFANPLQNFWFIQGETDNHMTTLRADIMAWYSDPWRRQVIEFVDRFRVAPWLLVSLLAATFLLVLTVLQTIYTIWGFYKQ</sequence>
<reference evidence="3 4" key="1">
    <citation type="submission" date="2024-09" db="EMBL/GenBank/DDBJ databases">
        <title>Chromosome-scale assembly of Riccia fluitans.</title>
        <authorList>
            <person name="Paukszto L."/>
            <person name="Sawicki J."/>
            <person name="Karawczyk K."/>
            <person name="Piernik-Szablinska J."/>
            <person name="Szczecinska M."/>
            <person name="Mazdziarz M."/>
        </authorList>
    </citation>
    <scope>NUCLEOTIDE SEQUENCE [LARGE SCALE GENOMIC DNA]</scope>
    <source>
        <strain evidence="3">Rf_01</strain>
        <tissue evidence="3">Aerial parts of the thallus</tissue>
    </source>
</reference>
<proteinExistence type="predicted"/>
<evidence type="ECO:0000313" key="3">
    <source>
        <dbReference type="EMBL" id="KAL2628846.1"/>
    </source>
</evidence>
<keyword evidence="2" id="KW-0812">Transmembrane</keyword>
<dbReference type="PANTHER" id="PTHR31170:SF25">
    <property type="entry name" value="BNAA09G04570D PROTEIN"/>
    <property type="match status" value="1"/>
</dbReference>
<dbReference type="PANTHER" id="PTHR31170">
    <property type="entry name" value="BNAC04G53230D PROTEIN"/>
    <property type="match status" value="1"/>
</dbReference>
<gene>
    <name evidence="3" type="ORF">R1flu_013532</name>
</gene>
<feature type="compositionally biased region" description="Basic and acidic residues" evidence="1">
    <location>
        <begin position="338"/>
        <end position="348"/>
    </location>
</feature>
<keyword evidence="2" id="KW-1133">Transmembrane helix</keyword>
<protein>
    <submittedName>
        <fullName evidence="3">Uncharacterized protein</fullName>
    </submittedName>
</protein>
<dbReference type="EMBL" id="JBHFFA010000004">
    <property type="protein sequence ID" value="KAL2628846.1"/>
    <property type="molecule type" value="Genomic_DNA"/>
</dbReference>
<evidence type="ECO:0000256" key="2">
    <source>
        <dbReference type="SAM" id="Phobius"/>
    </source>
</evidence>
<feature type="transmembrane region" description="Helical" evidence="2">
    <location>
        <begin position="554"/>
        <end position="581"/>
    </location>
</feature>
<keyword evidence="2" id="KW-0472">Membrane</keyword>
<keyword evidence="4" id="KW-1185">Reference proteome</keyword>